<feature type="signal peptide" evidence="1">
    <location>
        <begin position="1"/>
        <end position="16"/>
    </location>
</feature>
<proteinExistence type="predicted"/>
<protein>
    <submittedName>
        <fullName evidence="2">Uncharacterized protein</fullName>
    </submittedName>
</protein>
<accession>A0A8K0J2A6</accession>
<reference evidence="2" key="1">
    <citation type="journal article" date="2020" name="bioRxiv">
        <title>Whole genome comparisons of ergot fungi reveals the divergence and evolution of species within the genus Claviceps are the result of varying mechanisms driving genome evolution and host range expansion.</title>
        <authorList>
            <person name="Wyka S.A."/>
            <person name="Mondo S.J."/>
            <person name="Liu M."/>
            <person name="Dettman J."/>
            <person name="Nalam V."/>
            <person name="Broders K.D."/>
        </authorList>
    </citation>
    <scope>NUCLEOTIDE SEQUENCE</scope>
    <source>
        <strain evidence="2">CCC 489</strain>
    </source>
</reference>
<evidence type="ECO:0000256" key="1">
    <source>
        <dbReference type="SAM" id="SignalP"/>
    </source>
</evidence>
<sequence>MKLSVLCLCLAAEALAYDASSVFRRDLATITGVLDNVKTSMEKLREAVNNNNGFADPEPLLLASNGLISSLKTGAVTINGTSNIDFLDSVRLIRPVHELTALGETLAGNLKQMRGGMKAAGLCDVARLQISSISTKSQDLINAVDSKIPTEAQEISRELTSGLTSILAQSKDQFSEQNCKEANQEAKSSKSASLLDGCSIAATATCCIVSLALIMTS</sequence>
<evidence type="ECO:0000313" key="2">
    <source>
        <dbReference type="EMBL" id="KAG5914114.1"/>
    </source>
</evidence>
<keyword evidence="3" id="KW-1185">Reference proteome</keyword>
<dbReference type="AlphaFoldDB" id="A0A8K0J2A6"/>
<dbReference type="Pfam" id="PF12296">
    <property type="entry name" value="HsbA"/>
    <property type="match status" value="1"/>
</dbReference>
<feature type="chain" id="PRO_5035470674" evidence="1">
    <location>
        <begin position="17"/>
        <end position="217"/>
    </location>
</feature>
<keyword evidence="1" id="KW-0732">Signal</keyword>
<organism evidence="2 3">
    <name type="scientific">Claviceps africana</name>
    <dbReference type="NCBI Taxonomy" id="83212"/>
    <lineage>
        <taxon>Eukaryota</taxon>
        <taxon>Fungi</taxon>
        <taxon>Dikarya</taxon>
        <taxon>Ascomycota</taxon>
        <taxon>Pezizomycotina</taxon>
        <taxon>Sordariomycetes</taxon>
        <taxon>Hypocreomycetidae</taxon>
        <taxon>Hypocreales</taxon>
        <taxon>Clavicipitaceae</taxon>
        <taxon>Claviceps</taxon>
    </lineage>
</organism>
<dbReference type="Gene3D" id="1.20.1280.140">
    <property type="match status" value="1"/>
</dbReference>
<dbReference type="OrthoDB" id="2422134at2759"/>
<dbReference type="PANTHER" id="PTHR38123">
    <property type="entry name" value="CELL WALL SERINE-THREONINE-RICH GALACTOMANNOPROTEIN MP1 (AFU_ORTHOLOGUE AFUA_4G03240)"/>
    <property type="match status" value="1"/>
</dbReference>
<dbReference type="GO" id="GO:0005576">
    <property type="term" value="C:extracellular region"/>
    <property type="evidence" value="ECO:0007669"/>
    <property type="project" value="TreeGrafter"/>
</dbReference>
<dbReference type="PANTHER" id="PTHR38123:SF6">
    <property type="entry name" value="CELL WALL SERINE-THREONINE-RICH GALACTOMANNOPROTEIN MP1 (AFU_ORTHOLOGUE AFUA_4G03240)"/>
    <property type="match status" value="1"/>
</dbReference>
<name>A0A8K0J2A6_9HYPO</name>
<comment type="caution">
    <text evidence="2">The sequence shown here is derived from an EMBL/GenBank/DDBJ whole genome shotgun (WGS) entry which is preliminary data.</text>
</comment>
<evidence type="ECO:0000313" key="3">
    <source>
        <dbReference type="Proteomes" id="UP000811619"/>
    </source>
</evidence>
<dbReference type="EMBL" id="SRPY01001169">
    <property type="protein sequence ID" value="KAG5914114.1"/>
    <property type="molecule type" value="Genomic_DNA"/>
</dbReference>
<dbReference type="Proteomes" id="UP000811619">
    <property type="component" value="Unassembled WGS sequence"/>
</dbReference>
<dbReference type="InterPro" id="IPR021054">
    <property type="entry name" value="Cell_wall_mannoprotein_1"/>
</dbReference>
<gene>
    <name evidence="2" type="ORF">E4U42_000672</name>
</gene>